<dbReference type="AlphaFoldDB" id="A0A1H9RPI8"/>
<keyword evidence="1" id="KW-0812">Transmembrane</keyword>
<evidence type="ECO:0000256" key="1">
    <source>
        <dbReference type="SAM" id="Phobius"/>
    </source>
</evidence>
<reference evidence="3" key="1">
    <citation type="submission" date="2016-10" db="EMBL/GenBank/DDBJ databases">
        <authorList>
            <person name="Varghese N."/>
            <person name="Submissions S."/>
        </authorList>
    </citation>
    <scope>NUCLEOTIDE SEQUENCE [LARGE SCALE GENOMIC DNA]</scope>
    <source>
        <strain evidence="3">CGMCC 4.578</strain>
    </source>
</reference>
<protein>
    <submittedName>
        <fullName evidence="2">Uncharacterized protein</fullName>
    </submittedName>
</protein>
<organism evidence="2 3">
    <name type="scientific">Lentzea flaviverrucosa</name>
    <dbReference type="NCBI Taxonomy" id="200379"/>
    <lineage>
        <taxon>Bacteria</taxon>
        <taxon>Bacillati</taxon>
        <taxon>Actinomycetota</taxon>
        <taxon>Actinomycetes</taxon>
        <taxon>Pseudonocardiales</taxon>
        <taxon>Pseudonocardiaceae</taxon>
        <taxon>Lentzea</taxon>
    </lineage>
</organism>
<keyword evidence="1" id="KW-0472">Membrane</keyword>
<keyword evidence="3" id="KW-1185">Reference proteome</keyword>
<proteinExistence type="predicted"/>
<feature type="transmembrane region" description="Helical" evidence="1">
    <location>
        <begin position="17"/>
        <end position="35"/>
    </location>
</feature>
<dbReference type="RefSeq" id="WP_170176167.1">
    <property type="nucleotide sequence ID" value="NZ_FOFT01000006.1"/>
</dbReference>
<dbReference type="EMBL" id="FOFT01000006">
    <property type="protein sequence ID" value="SER74682.1"/>
    <property type="molecule type" value="Genomic_DNA"/>
</dbReference>
<accession>A0A1H9RPI8</accession>
<dbReference type="Proteomes" id="UP000199028">
    <property type="component" value="Unassembled WGS sequence"/>
</dbReference>
<evidence type="ECO:0000313" key="3">
    <source>
        <dbReference type="Proteomes" id="UP000199028"/>
    </source>
</evidence>
<name>A0A1H9RPI8_9PSEU</name>
<keyword evidence="1" id="KW-1133">Transmembrane helix</keyword>
<evidence type="ECO:0000313" key="2">
    <source>
        <dbReference type="EMBL" id="SER74682.1"/>
    </source>
</evidence>
<sequence length="55" mass="5909">MEWANSKVLAFRLVKQLTVALALVMALIPALVPLLPDWGGVIYGSPAVSLQTFQA</sequence>
<gene>
    <name evidence="2" type="ORF">SAMN05216195_106345</name>
</gene>